<dbReference type="CDD" id="cd03225">
    <property type="entry name" value="ABC_cobalt_CbiO_domain1"/>
    <property type="match status" value="1"/>
</dbReference>
<dbReference type="InterPro" id="IPR030946">
    <property type="entry name" value="EcfA2"/>
</dbReference>
<keyword evidence="4 8" id="KW-0547">Nucleotide-binding</keyword>
<dbReference type="Gene3D" id="3.40.50.300">
    <property type="entry name" value="P-loop containing nucleotide triphosphate hydrolases"/>
    <property type="match status" value="1"/>
</dbReference>
<dbReference type="EC" id="7.-.-.-" evidence="8"/>
<reference evidence="10 11" key="1">
    <citation type="submission" date="2018-08" db="EMBL/GenBank/DDBJ databases">
        <title>Genomic Encyclopedia of Archaeal and Bacterial Type Strains, Phase II (KMG-II): from individual species to whole genera.</title>
        <authorList>
            <person name="Goeker M."/>
        </authorList>
    </citation>
    <scope>NUCLEOTIDE SEQUENCE [LARGE SCALE GENOMIC DNA]</scope>
    <source>
        <strain evidence="10 11">ATCC 27112</strain>
    </source>
</reference>
<evidence type="ECO:0000256" key="7">
    <source>
        <dbReference type="ARBA" id="ARBA00023136"/>
    </source>
</evidence>
<protein>
    <recommendedName>
        <fullName evidence="8">Energy-coupling factor transporter ATP-binding protein EcfA2</fullName>
        <ecNumber evidence="8">7.-.-.-</ecNumber>
    </recommendedName>
</protein>
<keyword evidence="6" id="KW-1278">Translocase</keyword>
<dbReference type="Pfam" id="PF00005">
    <property type="entry name" value="ABC_tran"/>
    <property type="match status" value="1"/>
</dbReference>
<keyword evidence="3 8" id="KW-1003">Cell membrane</keyword>
<dbReference type="InterPro" id="IPR050095">
    <property type="entry name" value="ECF_ABC_transporter_ATP-bd"/>
</dbReference>
<keyword evidence="2 8" id="KW-0813">Transport</keyword>
<dbReference type="SUPFAM" id="SSF52540">
    <property type="entry name" value="P-loop containing nucleoside triphosphate hydrolases"/>
    <property type="match status" value="1"/>
</dbReference>
<comment type="similarity">
    <text evidence="8">Belongs to the ABC transporter superfamily. Energy-coupling factor EcfA family.</text>
</comment>
<dbReference type="SMART" id="SM00382">
    <property type="entry name" value="AAA"/>
    <property type="match status" value="1"/>
</dbReference>
<dbReference type="GO" id="GO:0042626">
    <property type="term" value="F:ATPase-coupled transmembrane transporter activity"/>
    <property type="evidence" value="ECO:0007669"/>
    <property type="project" value="TreeGrafter"/>
</dbReference>
<feature type="domain" description="ABC transporter" evidence="9">
    <location>
        <begin position="3"/>
        <end position="248"/>
    </location>
</feature>
<keyword evidence="5 8" id="KW-0067">ATP-binding</keyword>
<comment type="caution">
    <text evidence="10">The sequence shown here is derived from an EMBL/GenBank/DDBJ whole genome shotgun (WGS) entry which is preliminary data.</text>
</comment>
<accession>A0A397QVB9</accession>
<dbReference type="RefSeq" id="WP_119016774.1">
    <property type="nucleotide sequence ID" value="NZ_QXEV01000026.1"/>
</dbReference>
<keyword evidence="11" id="KW-1185">Reference proteome</keyword>
<comment type="subcellular location">
    <subcellularLocation>
        <location evidence="1 8">Cell membrane</location>
        <topology evidence="1 8">Peripheral membrane protein</topology>
    </subcellularLocation>
</comment>
<sequence length="284" mass="32789">MGISFKDVTHLYPGVKRKEFTLALEDINLDINEKDEFIAIVGKTGSGKSTLIQHMNALMLPTKGTVQIFDNLITPKKRKNPKLKNVRKRVGFVFQFPEYQLFEETVFKDIMFAPLNFGMKKDEAERRTKEIAKELKIENLLKKSPFNLSGGQMRKVAIAGILSYDPDILLLDEPTRGLDPKGQVEIMELFHQIHKETRKTIVLITHDMDLVYQYATRVVVLNDTKITYDGDKVELFKSGLYKDNNLVKPEVLKLIDYLNEKMHYNLDYNTFTLEDLISKLKEVA</sequence>
<keyword evidence="7 8" id="KW-0472">Membrane</keyword>
<dbReference type="OrthoDB" id="9784332at2"/>
<dbReference type="FunFam" id="3.40.50.300:FF:000224">
    <property type="entry name" value="Energy-coupling factor transporter ATP-binding protein EcfA"/>
    <property type="match status" value="1"/>
</dbReference>
<evidence type="ECO:0000256" key="6">
    <source>
        <dbReference type="ARBA" id="ARBA00022967"/>
    </source>
</evidence>
<evidence type="ECO:0000313" key="10">
    <source>
        <dbReference type="EMBL" id="RIA64992.1"/>
    </source>
</evidence>
<evidence type="ECO:0000256" key="5">
    <source>
        <dbReference type="ARBA" id="ARBA00022840"/>
    </source>
</evidence>
<comment type="subunit">
    <text evidence="8">Forms a stable energy-coupling factor (ECF) transporter complex composed of 2 membrane-embedded substrate-binding proteins (S component), 2 ATP-binding proteins (A component) and 2 transmembrane proteins (T component).</text>
</comment>
<dbReference type="InterPro" id="IPR015856">
    <property type="entry name" value="ABC_transpr_CbiO/EcfA_su"/>
</dbReference>
<evidence type="ECO:0000256" key="8">
    <source>
        <dbReference type="RuleBase" id="RU365104"/>
    </source>
</evidence>
<dbReference type="FunCoup" id="A0A397QVB9">
    <property type="interactions" value="213"/>
</dbReference>
<dbReference type="PANTHER" id="PTHR43553">
    <property type="entry name" value="HEAVY METAL TRANSPORTER"/>
    <property type="match status" value="1"/>
</dbReference>
<organism evidence="10 11">
    <name type="scientific">Anaeroplasma bactoclasticum</name>
    <dbReference type="NCBI Taxonomy" id="2088"/>
    <lineage>
        <taxon>Bacteria</taxon>
        <taxon>Bacillati</taxon>
        <taxon>Mycoplasmatota</taxon>
        <taxon>Mollicutes</taxon>
        <taxon>Anaeroplasmatales</taxon>
        <taxon>Anaeroplasmataceae</taxon>
        <taxon>Anaeroplasma</taxon>
    </lineage>
</organism>
<dbReference type="EMBL" id="QXEV01000026">
    <property type="protein sequence ID" value="RIA64992.1"/>
    <property type="molecule type" value="Genomic_DNA"/>
</dbReference>
<dbReference type="NCBIfam" id="TIGR04521">
    <property type="entry name" value="ECF_ATPase_2"/>
    <property type="match status" value="1"/>
</dbReference>
<gene>
    <name evidence="10" type="ORF">EI71_01691</name>
</gene>
<proteinExistence type="inferred from homology"/>
<dbReference type="InterPro" id="IPR003593">
    <property type="entry name" value="AAA+_ATPase"/>
</dbReference>
<dbReference type="GO" id="GO:0005524">
    <property type="term" value="F:ATP binding"/>
    <property type="evidence" value="ECO:0007669"/>
    <property type="project" value="UniProtKB-UniRule"/>
</dbReference>
<comment type="function">
    <text evidence="8">ATP-binding (A) component of a common energy-coupling factor (ECF) ABC-transporter complex.</text>
</comment>
<dbReference type="AlphaFoldDB" id="A0A397QVB9"/>
<evidence type="ECO:0000256" key="1">
    <source>
        <dbReference type="ARBA" id="ARBA00004202"/>
    </source>
</evidence>
<dbReference type="PROSITE" id="PS00211">
    <property type="entry name" value="ABC_TRANSPORTER_1"/>
    <property type="match status" value="1"/>
</dbReference>
<evidence type="ECO:0000256" key="3">
    <source>
        <dbReference type="ARBA" id="ARBA00022475"/>
    </source>
</evidence>
<dbReference type="InterPro" id="IPR027417">
    <property type="entry name" value="P-loop_NTPase"/>
</dbReference>
<dbReference type="InterPro" id="IPR003439">
    <property type="entry name" value="ABC_transporter-like_ATP-bd"/>
</dbReference>
<dbReference type="GO" id="GO:0043190">
    <property type="term" value="C:ATP-binding cassette (ABC) transporter complex"/>
    <property type="evidence" value="ECO:0007669"/>
    <property type="project" value="TreeGrafter"/>
</dbReference>
<dbReference type="PROSITE" id="PS50893">
    <property type="entry name" value="ABC_TRANSPORTER_2"/>
    <property type="match status" value="1"/>
</dbReference>
<dbReference type="Proteomes" id="UP000266506">
    <property type="component" value="Unassembled WGS sequence"/>
</dbReference>
<dbReference type="PANTHER" id="PTHR43553:SF27">
    <property type="entry name" value="ENERGY-COUPLING FACTOR TRANSPORTER ATP-BINDING PROTEIN ECFA2"/>
    <property type="match status" value="1"/>
</dbReference>
<evidence type="ECO:0000256" key="4">
    <source>
        <dbReference type="ARBA" id="ARBA00022741"/>
    </source>
</evidence>
<dbReference type="InterPro" id="IPR017871">
    <property type="entry name" value="ABC_transporter-like_CS"/>
</dbReference>
<dbReference type="GO" id="GO:0016887">
    <property type="term" value="F:ATP hydrolysis activity"/>
    <property type="evidence" value="ECO:0007669"/>
    <property type="project" value="InterPro"/>
</dbReference>
<name>A0A397QVB9_9MOLU</name>
<evidence type="ECO:0000313" key="11">
    <source>
        <dbReference type="Proteomes" id="UP000266506"/>
    </source>
</evidence>
<evidence type="ECO:0000259" key="9">
    <source>
        <dbReference type="PROSITE" id="PS50893"/>
    </source>
</evidence>
<evidence type="ECO:0000256" key="2">
    <source>
        <dbReference type="ARBA" id="ARBA00022448"/>
    </source>
</evidence>
<dbReference type="InParanoid" id="A0A397QVB9"/>